<keyword evidence="3" id="KW-0479">Metal-binding</keyword>
<dbReference type="PANTHER" id="PTHR18964">
    <property type="entry name" value="ROK (REPRESSOR, ORF, KINASE) FAMILY"/>
    <property type="match status" value="1"/>
</dbReference>
<reference evidence="10 11" key="1">
    <citation type="submission" date="2023-08" db="EMBL/GenBank/DDBJ databases">
        <authorList>
            <person name="Joshi A."/>
            <person name="Thite S."/>
        </authorList>
    </citation>
    <scope>NUCLEOTIDE SEQUENCE [LARGE SCALE GENOMIC DNA]</scope>
    <source>
        <strain evidence="10 11">1E1</strain>
    </source>
</reference>
<comment type="caution">
    <text evidence="10">The sequence shown here is derived from an EMBL/GenBank/DDBJ whole genome shotgun (WGS) entry which is preliminary data.</text>
</comment>
<keyword evidence="7" id="KW-0067">ATP-binding</keyword>
<evidence type="ECO:0000256" key="4">
    <source>
        <dbReference type="ARBA" id="ARBA00022741"/>
    </source>
</evidence>
<accession>A0ABT9GR96</accession>
<comment type="catalytic activity">
    <reaction evidence="9">
        <text>N-acetyl-D-glucosamine + ATP = N-acetyl-D-glucosamine 6-phosphate + ADP + H(+)</text>
        <dbReference type="Rhea" id="RHEA:17417"/>
        <dbReference type="ChEBI" id="CHEBI:15378"/>
        <dbReference type="ChEBI" id="CHEBI:30616"/>
        <dbReference type="ChEBI" id="CHEBI:57513"/>
        <dbReference type="ChEBI" id="CHEBI:456216"/>
        <dbReference type="ChEBI" id="CHEBI:506227"/>
        <dbReference type="EC" id="2.7.1.59"/>
    </reaction>
</comment>
<dbReference type="InterPro" id="IPR043129">
    <property type="entry name" value="ATPase_NBD"/>
</dbReference>
<dbReference type="Proteomes" id="UP001236258">
    <property type="component" value="Unassembled WGS sequence"/>
</dbReference>
<dbReference type="CDD" id="cd24057">
    <property type="entry name" value="ASKHA_NBD_ROK_NAGK"/>
    <property type="match status" value="1"/>
</dbReference>
<dbReference type="EC" id="2.7.1.59" evidence="1"/>
<dbReference type="SUPFAM" id="SSF53067">
    <property type="entry name" value="Actin-like ATPase domain"/>
    <property type="match status" value="1"/>
</dbReference>
<proteinExistence type="predicted"/>
<keyword evidence="2" id="KW-0808">Transferase</keyword>
<dbReference type="InterPro" id="IPR000600">
    <property type="entry name" value="ROK"/>
</dbReference>
<dbReference type="InterPro" id="IPR049874">
    <property type="entry name" value="ROK_cs"/>
</dbReference>
<evidence type="ECO:0000256" key="5">
    <source>
        <dbReference type="ARBA" id="ARBA00022777"/>
    </source>
</evidence>
<evidence type="ECO:0000256" key="7">
    <source>
        <dbReference type="ARBA" id="ARBA00022840"/>
    </source>
</evidence>
<dbReference type="EMBL" id="JAUZVY010000004">
    <property type="protein sequence ID" value="MDP4529500.1"/>
    <property type="molecule type" value="Genomic_DNA"/>
</dbReference>
<evidence type="ECO:0000256" key="6">
    <source>
        <dbReference type="ARBA" id="ARBA00022833"/>
    </source>
</evidence>
<dbReference type="PANTHER" id="PTHR18964:SF162">
    <property type="entry name" value="N-ACETYL-D-GLUCOSAMINE KINASE"/>
    <property type="match status" value="1"/>
</dbReference>
<dbReference type="PROSITE" id="PS01125">
    <property type="entry name" value="ROK"/>
    <property type="match status" value="1"/>
</dbReference>
<evidence type="ECO:0000256" key="1">
    <source>
        <dbReference type="ARBA" id="ARBA00012122"/>
    </source>
</evidence>
<protein>
    <recommendedName>
        <fullName evidence="1">N-acetylglucosamine kinase</fullName>
        <ecNumber evidence="1">2.7.1.59</ecNumber>
    </recommendedName>
</protein>
<keyword evidence="4" id="KW-0547">Nucleotide-binding</keyword>
<dbReference type="RefSeq" id="WP_305945583.1">
    <property type="nucleotide sequence ID" value="NZ_JAUZVY010000004.1"/>
</dbReference>
<keyword evidence="5" id="KW-0418">Kinase</keyword>
<evidence type="ECO:0000256" key="3">
    <source>
        <dbReference type="ARBA" id="ARBA00022723"/>
    </source>
</evidence>
<evidence type="ECO:0000256" key="9">
    <source>
        <dbReference type="ARBA" id="ARBA00049065"/>
    </source>
</evidence>
<evidence type="ECO:0000313" key="10">
    <source>
        <dbReference type="EMBL" id="MDP4529500.1"/>
    </source>
</evidence>
<name>A0ABT9GR96_9GAMM</name>
<evidence type="ECO:0000256" key="8">
    <source>
        <dbReference type="ARBA" id="ARBA00023277"/>
    </source>
</evidence>
<dbReference type="Gene3D" id="3.30.420.40">
    <property type="match status" value="2"/>
</dbReference>
<gene>
    <name evidence="10" type="ORF">Q3O59_10735</name>
</gene>
<dbReference type="Pfam" id="PF00480">
    <property type="entry name" value="ROK"/>
    <property type="match status" value="1"/>
</dbReference>
<evidence type="ECO:0000256" key="2">
    <source>
        <dbReference type="ARBA" id="ARBA00022679"/>
    </source>
</evidence>
<sequence>MAVYYGLDIGGTKMEMAIYDANWTLLHEWRVSTPGGDYPEFLQQVQQLVAQADQWSGQHGMLGIALPGISDTQGLVISSNLPCLNQQPVAADLQALLTRPVVIENDCRSFVLSEARLGAGQDFNRVLGVILGTGCGGGFYADGQLQQGAQQLVGEFGHQSLAARVIQQHQLPLFRCGCGLLGCAETYVSGRGLERLYQHLQGNEASTYQWLDAYRAGEAAAQATFAVYMDALGAVLAAQILAYDPDVIVLGGGLSDIAEIIAAAPAAVRPHLFAGLQVPPIRAAAAGAASGKRGAALAGALYEH</sequence>
<keyword evidence="6" id="KW-0862">Zinc</keyword>
<organism evidence="10 11">
    <name type="scientific">Alkalimonas delamerensis</name>
    <dbReference type="NCBI Taxonomy" id="265981"/>
    <lineage>
        <taxon>Bacteria</taxon>
        <taxon>Pseudomonadati</taxon>
        <taxon>Pseudomonadota</taxon>
        <taxon>Gammaproteobacteria</taxon>
        <taxon>Alkalimonas</taxon>
    </lineage>
</organism>
<evidence type="ECO:0000313" key="11">
    <source>
        <dbReference type="Proteomes" id="UP001236258"/>
    </source>
</evidence>
<keyword evidence="11" id="KW-1185">Reference proteome</keyword>
<keyword evidence="8" id="KW-0119">Carbohydrate metabolism</keyword>